<dbReference type="InterPro" id="IPR031325">
    <property type="entry name" value="RHS_repeat"/>
</dbReference>
<organism evidence="2 3">
    <name type="scientific">Flavobacterium humi</name>
    <dbReference type="NCBI Taxonomy" id="2562683"/>
    <lineage>
        <taxon>Bacteria</taxon>
        <taxon>Pseudomonadati</taxon>
        <taxon>Bacteroidota</taxon>
        <taxon>Flavobacteriia</taxon>
        <taxon>Flavobacteriales</taxon>
        <taxon>Flavobacteriaceae</taxon>
        <taxon>Flavobacterium</taxon>
    </lineage>
</organism>
<evidence type="ECO:0008006" key="4">
    <source>
        <dbReference type="Google" id="ProtNLM"/>
    </source>
</evidence>
<protein>
    <recommendedName>
        <fullName evidence="4">RHS repeat protein</fullName>
    </recommendedName>
</protein>
<feature type="chain" id="PRO_5021195850" description="RHS repeat protein" evidence="1">
    <location>
        <begin position="23"/>
        <end position="1126"/>
    </location>
</feature>
<evidence type="ECO:0000313" key="2">
    <source>
        <dbReference type="EMBL" id="TGD56529.1"/>
    </source>
</evidence>
<keyword evidence="3" id="KW-1185">Reference proteome</keyword>
<sequence>MKKMKKYTIALLACLTAWMGRAQETATVEMQNFAPKSPEAAAFLKYGEYPVDLSTGVPNISIPIYTVQAGNYALPISLNYHASGIRVSDEATWVGLGWNLDAGAQIVLDVRDAPDEYNQSYDNVPNADAINTYISNHPEGYNDSYFQTLKSESWVRDVYNFSSPTASGKFVIDNKANETITVYPPDAFKVEFLHIVGKTGFKITDALGNVYTFSDTKERSRTLQQYQPPYYTSAWYVDKIETPNHDVIDFTYIDGGEVNQNSYSESITHTINTNPAYACMEGEIPHRETISSLQNDSSILNTQTKKLSKIIFKEGQVIFNSSGGRLDFCPSNDAVCLSNGPRKLDNVEVQAKKNATEFTTTKKMQFQYSYFTSDNPLDATTQRKRMRLDKILNMLDVDGGDQTEFTYSDVNLPSKDSKATDYWGYYNGVANGTRIPHQVLVYSPVGIGTSYESIGNAERGVNAVKMQAGILKEIKYPTKGTTKFEYEPNTYYGVDQFSKFVPKYVDGPVVQGSGSGTQAPNELENYEDGYTTICNQSPTIGCIQYMVLQFDAVNAEGDLTFQQKNPVGSDPTLVKHQYSRVRLINENTGAVLHDTAKYNGGTITVTKHLTGMNGHFVLIVEAYGNYMSVEGTHITYYNHDTEPKNLEGMGLRIKSITNTDHTAAVTSKKTYGYTQAANLGRSSGVLINDTFATYRSIDVTNYSAACCNIVNPGGGDMHGCNWREVVTSSYRSSSITGVEGNSIVYSEVKEQNVSPDNSTNGFTISKFTIDPDYFHDSKGLIKVETANKRGKLLTKETYKTIDATNVAIVNKQINEYTEDLRRDSRIKGFKLFQNACITGSVQGVVPTMPIPLDAIFEPASYNIPSNWFYQKSTENIDYFYNAANTPTGSISSKTNYFYDNPAHLQLTRTETTNSEGETLKTVNSYPDDLLAVSQMTALKAQNRVAEVIKTEQLNSGISMATQNKTYKDWGNGIIAPEIIQTSVESNPLENRVRYTVMDTANGKPLELKMENGTPVTYIWGYNKSQPIAKIENATFASIPTATITNLQGLSDTGSEANLITAQIALRASLPNAMVSTYTYIPLVGVSTITGPNSDKITYTYDAQGRLVQVKDKDGNIVKANEYHYKN</sequence>
<evidence type="ECO:0000313" key="3">
    <source>
        <dbReference type="Proteomes" id="UP000297407"/>
    </source>
</evidence>
<dbReference type="EMBL" id="SRLH01000012">
    <property type="protein sequence ID" value="TGD56529.1"/>
    <property type="molecule type" value="Genomic_DNA"/>
</dbReference>
<feature type="signal peptide" evidence="1">
    <location>
        <begin position="1"/>
        <end position="22"/>
    </location>
</feature>
<reference evidence="2 3" key="1">
    <citation type="submission" date="2019-04" db="EMBL/GenBank/DDBJ databases">
        <title>Flavobacterium sp. strain DS2-A Genome sequencing and assembly.</title>
        <authorList>
            <person name="Kim I."/>
        </authorList>
    </citation>
    <scope>NUCLEOTIDE SEQUENCE [LARGE SCALE GENOMIC DNA]</scope>
    <source>
        <strain evidence="2 3">DS2-A</strain>
    </source>
</reference>
<keyword evidence="1" id="KW-0732">Signal</keyword>
<evidence type="ECO:0000256" key="1">
    <source>
        <dbReference type="SAM" id="SignalP"/>
    </source>
</evidence>
<name>A0A4Z0L279_9FLAO</name>
<dbReference type="OrthoDB" id="9814627at2"/>
<gene>
    <name evidence="2" type="ORF">E4635_15605</name>
</gene>
<accession>A0A4Z0L279</accession>
<proteinExistence type="predicted"/>
<dbReference type="AlphaFoldDB" id="A0A4Z0L279"/>
<comment type="caution">
    <text evidence="2">The sequence shown here is derived from an EMBL/GenBank/DDBJ whole genome shotgun (WGS) entry which is preliminary data.</text>
</comment>
<dbReference type="Proteomes" id="UP000297407">
    <property type="component" value="Unassembled WGS sequence"/>
</dbReference>
<dbReference type="Pfam" id="PF05593">
    <property type="entry name" value="RHS_repeat"/>
    <property type="match status" value="1"/>
</dbReference>